<gene>
    <name evidence="6" type="ORF">F2Q65_16450</name>
</gene>
<dbReference type="InterPro" id="IPR018191">
    <property type="entry name" value="4-OT"/>
</dbReference>
<protein>
    <recommendedName>
        <fullName evidence="4">Tautomerase</fullName>
        <ecNumber evidence="4">5.3.2.-</ecNumber>
    </recommendedName>
</protein>
<name>A0A5M8FE65_9GAMM</name>
<keyword evidence="7" id="KW-1185">Reference proteome</keyword>
<dbReference type="InterPro" id="IPR004370">
    <property type="entry name" value="4-OT-like_dom"/>
</dbReference>
<comment type="caution">
    <text evidence="6">The sequence shown here is derived from an EMBL/GenBank/DDBJ whole genome shotgun (WGS) entry which is preliminary data.</text>
</comment>
<dbReference type="RefSeq" id="WP_150094498.1">
    <property type="nucleotide sequence ID" value="NZ_JBFUOH010000019.1"/>
</dbReference>
<evidence type="ECO:0000256" key="2">
    <source>
        <dbReference type="ARBA" id="ARBA00023235"/>
    </source>
</evidence>
<dbReference type="Pfam" id="PF01361">
    <property type="entry name" value="Tautomerase"/>
    <property type="match status" value="1"/>
</dbReference>
<feature type="domain" description="4-oxalocrotonate tautomerase-like" evidence="5">
    <location>
        <begin position="2"/>
        <end position="58"/>
    </location>
</feature>
<dbReference type="GO" id="GO:0016853">
    <property type="term" value="F:isomerase activity"/>
    <property type="evidence" value="ECO:0007669"/>
    <property type="project" value="UniProtKB-UniRule"/>
</dbReference>
<comment type="similarity">
    <text evidence="1 4">Belongs to the 4-oxalocrotonate tautomerase family.</text>
</comment>
<evidence type="ECO:0000256" key="4">
    <source>
        <dbReference type="RuleBase" id="RU362032"/>
    </source>
</evidence>
<dbReference type="EMBL" id="VWXX01000036">
    <property type="protein sequence ID" value="KAA6183178.1"/>
    <property type="molecule type" value="Genomic_DNA"/>
</dbReference>
<dbReference type="OrthoDB" id="9799841at2"/>
<feature type="active site" description="Proton acceptor; via imino nitrogen" evidence="3">
    <location>
        <position position="2"/>
    </location>
</feature>
<evidence type="ECO:0000256" key="1">
    <source>
        <dbReference type="ARBA" id="ARBA00006723"/>
    </source>
</evidence>
<dbReference type="InterPro" id="IPR014347">
    <property type="entry name" value="Tautomerase/MIF_sf"/>
</dbReference>
<dbReference type="NCBIfam" id="TIGR00013">
    <property type="entry name" value="taut"/>
    <property type="match status" value="1"/>
</dbReference>
<evidence type="ECO:0000256" key="3">
    <source>
        <dbReference type="PIRSR" id="PIRSR618191-1"/>
    </source>
</evidence>
<sequence length="68" mass="7268">MPLIQATVIQGRTLAQKEAFYEGVTRVAAETLGVKPEQVRVVLTEVPAEHWAIGGVTKARLDANNPAG</sequence>
<dbReference type="EC" id="5.3.2.-" evidence="4"/>
<dbReference type="AlphaFoldDB" id="A0A5M8FE65"/>
<dbReference type="SUPFAM" id="SSF55331">
    <property type="entry name" value="Tautomerase/MIF"/>
    <property type="match status" value="1"/>
</dbReference>
<reference evidence="6 7" key="1">
    <citation type="submission" date="2019-09" db="EMBL/GenBank/DDBJ databases">
        <title>Whole-genome sequence of the purple sulfur bacterium Thiohalocapsa marina DSM 19078.</title>
        <authorList>
            <person name="Kyndt J.A."/>
            <person name="Meyer T.E."/>
        </authorList>
    </citation>
    <scope>NUCLEOTIDE SEQUENCE [LARGE SCALE GENOMIC DNA]</scope>
    <source>
        <strain evidence="6 7">DSM 19078</strain>
    </source>
</reference>
<dbReference type="Proteomes" id="UP000322981">
    <property type="component" value="Unassembled WGS sequence"/>
</dbReference>
<proteinExistence type="inferred from homology"/>
<keyword evidence="2 4" id="KW-0413">Isomerase</keyword>
<evidence type="ECO:0000313" key="6">
    <source>
        <dbReference type="EMBL" id="KAA6183178.1"/>
    </source>
</evidence>
<evidence type="ECO:0000259" key="5">
    <source>
        <dbReference type="Pfam" id="PF01361"/>
    </source>
</evidence>
<dbReference type="PANTHER" id="PTHR35530:SF1">
    <property type="entry name" value="2-HYDROXYMUCONATE TAUTOMERASE"/>
    <property type="match status" value="1"/>
</dbReference>
<dbReference type="PANTHER" id="PTHR35530">
    <property type="entry name" value="TAUTOMERASE-RELATED"/>
    <property type="match status" value="1"/>
</dbReference>
<dbReference type="Gene3D" id="3.30.429.10">
    <property type="entry name" value="Macrophage Migration Inhibitory Factor"/>
    <property type="match status" value="1"/>
</dbReference>
<evidence type="ECO:0000313" key="7">
    <source>
        <dbReference type="Proteomes" id="UP000322981"/>
    </source>
</evidence>
<organism evidence="6 7">
    <name type="scientific">Thiohalocapsa marina</name>
    <dbReference type="NCBI Taxonomy" id="424902"/>
    <lineage>
        <taxon>Bacteria</taxon>
        <taxon>Pseudomonadati</taxon>
        <taxon>Pseudomonadota</taxon>
        <taxon>Gammaproteobacteria</taxon>
        <taxon>Chromatiales</taxon>
        <taxon>Chromatiaceae</taxon>
        <taxon>Thiohalocapsa</taxon>
    </lineage>
</organism>
<accession>A0A5M8FE65</accession>